<accession>A0A3B0SRH2</accession>
<name>A0A3B0SRH2_9ZZZZ</name>
<proteinExistence type="predicted"/>
<evidence type="ECO:0000313" key="1">
    <source>
        <dbReference type="EMBL" id="VAV99023.1"/>
    </source>
</evidence>
<evidence type="ECO:0008006" key="2">
    <source>
        <dbReference type="Google" id="ProtNLM"/>
    </source>
</evidence>
<dbReference type="SUPFAM" id="SSF53335">
    <property type="entry name" value="S-adenosyl-L-methionine-dependent methyltransferases"/>
    <property type="match status" value="1"/>
</dbReference>
<dbReference type="InterPro" id="IPR027555">
    <property type="entry name" value="Mo5U34_MeTrfas-like"/>
</dbReference>
<dbReference type="Pfam" id="PF08003">
    <property type="entry name" value="Methyltransf_9"/>
    <property type="match status" value="1"/>
</dbReference>
<dbReference type="InterPro" id="IPR029063">
    <property type="entry name" value="SAM-dependent_MTases_sf"/>
</dbReference>
<dbReference type="EMBL" id="UOEG01000187">
    <property type="protein sequence ID" value="VAV99023.1"/>
    <property type="molecule type" value="Genomic_DNA"/>
</dbReference>
<gene>
    <name evidence="1" type="ORF">MNBD_ALPHA07-781</name>
</gene>
<sequence length="236" mass="26807">MPPPFDFLRNSPPYAEDKTSLARLNNRHRLLIDPFMPQIKGARVLDLACHDGRWSYALAAAGADQVLGIEGRQDLINSFANFPDTAIKSRVTLRCDDIFIALEDLAARDETFNVVTVFGIFYHIMDHYRLLNLIHRLRPKIILIDSEFIMVENGLIQVLTEKTDNPLNAVAVHKNQTHIAVGIPTHRATELMAETLDYEVTWLQSGLILGENRDGMHDYFRNGRKQRQACALAKKT</sequence>
<dbReference type="Gene3D" id="3.40.50.150">
    <property type="entry name" value="Vaccinia Virus protein VP39"/>
    <property type="match status" value="1"/>
</dbReference>
<reference evidence="1" key="1">
    <citation type="submission" date="2018-06" db="EMBL/GenBank/DDBJ databases">
        <authorList>
            <person name="Zhirakovskaya E."/>
        </authorList>
    </citation>
    <scope>NUCLEOTIDE SEQUENCE</scope>
</reference>
<organism evidence="1">
    <name type="scientific">hydrothermal vent metagenome</name>
    <dbReference type="NCBI Taxonomy" id="652676"/>
    <lineage>
        <taxon>unclassified sequences</taxon>
        <taxon>metagenomes</taxon>
        <taxon>ecological metagenomes</taxon>
    </lineage>
</organism>
<dbReference type="CDD" id="cd02440">
    <property type="entry name" value="AdoMet_MTases"/>
    <property type="match status" value="1"/>
</dbReference>
<protein>
    <recommendedName>
        <fullName evidence="2">Methyltransferase domain-containing protein</fullName>
    </recommendedName>
</protein>
<dbReference type="AlphaFoldDB" id="A0A3B0SRH2"/>